<accession>I4EC90</accession>
<dbReference type="InterPro" id="IPR015421">
    <property type="entry name" value="PyrdxlP-dep_Trfase_major"/>
</dbReference>
<keyword evidence="3" id="KW-0808">Transferase</keyword>
<dbReference type="Gene3D" id="3.40.640.10">
    <property type="entry name" value="Type I PLP-dependent aspartate aminotransferase-like (Major domain)"/>
    <property type="match status" value="1"/>
</dbReference>
<dbReference type="InterPro" id="IPR000192">
    <property type="entry name" value="Aminotrans_V_dom"/>
</dbReference>
<dbReference type="PANTHER" id="PTHR43586:SF4">
    <property type="entry name" value="ISOPENICILLIN N EPIMERASE"/>
    <property type="match status" value="1"/>
</dbReference>
<evidence type="ECO:0000313" key="3">
    <source>
        <dbReference type="EMBL" id="CCF82302.1"/>
    </source>
</evidence>
<comment type="caution">
    <text evidence="3">The sequence shown here is derived from an EMBL/GenBank/DDBJ whole genome shotgun (WGS) entry which is preliminary data.</text>
</comment>
<dbReference type="InterPro" id="IPR015422">
    <property type="entry name" value="PyrdxlP-dep_Trfase_small"/>
</dbReference>
<proteinExistence type="predicted"/>
<dbReference type="GO" id="GO:0008483">
    <property type="term" value="F:transaminase activity"/>
    <property type="evidence" value="ECO:0007669"/>
    <property type="project" value="UniProtKB-KW"/>
</dbReference>
<protein>
    <submittedName>
        <fullName evidence="3">Aminotransferase class V</fullName>
    </submittedName>
</protein>
<name>I4EC90_9BACT</name>
<dbReference type="InterPro" id="IPR015424">
    <property type="entry name" value="PyrdxlP-dep_Trfase"/>
</dbReference>
<feature type="domain" description="Aminotransferase class V" evidence="2">
    <location>
        <begin position="33"/>
        <end position="383"/>
    </location>
</feature>
<reference evidence="3 4" key="1">
    <citation type="journal article" date="2012" name="ISME J.">
        <title>Nitrification expanded: discovery, physiology and genomics of a nitrite-oxidizing bacterium from the phylum Chloroflexi.</title>
        <authorList>
            <person name="Sorokin D.Y."/>
            <person name="Lucker S."/>
            <person name="Vejmelkova D."/>
            <person name="Kostrikina N.A."/>
            <person name="Kleerebezem R."/>
            <person name="Rijpstra W.I."/>
            <person name="Damste J.S."/>
            <person name="Le Paslier D."/>
            <person name="Muyzer G."/>
            <person name="Wagner M."/>
            <person name="van Loosdrecht M.C."/>
            <person name="Daims H."/>
        </authorList>
    </citation>
    <scope>NUCLEOTIDE SEQUENCE [LARGE SCALE GENOMIC DNA]</scope>
    <source>
        <strain evidence="4">none</strain>
    </source>
</reference>
<dbReference type="Proteomes" id="UP000004221">
    <property type="component" value="Unassembled WGS sequence"/>
</dbReference>
<dbReference type="EMBL" id="CAGS01000003">
    <property type="protein sequence ID" value="CCF82302.1"/>
    <property type="molecule type" value="Genomic_DNA"/>
</dbReference>
<evidence type="ECO:0000259" key="2">
    <source>
        <dbReference type="Pfam" id="PF00266"/>
    </source>
</evidence>
<evidence type="ECO:0000313" key="4">
    <source>
        <dbReference type="Proteomes" id="UP000004221"/>
    </source>
</evidence>
<dbReference type="AlphaFoldDB" id="I4EC90"/>
<dbReference type="PANTHER" id="PTHR43586">
    <property type="entry name" value="CYSTEINE DESULFURASE"/>
    <property type="match status" value="1"/>
</dbReference>
<gene>
    <name evidence="3" type="ORF">NITHO_1000005</name>
</gene>
<dbReference type="Pfam" id="PF00266">
    <property type="entry name" value="Aminotran_5"/>
    <property type="match status" value="1"/>
</dbReference>
<keyword evidence="3" id="KW-0032">Aminotransferase</keyword>
<dbReference type="Gene3D" id="3.90.1150.10">
    <property type="entry name" value="Aspartate Aminotransferase, domain 1"/>
    <property type="match status" value="1"/>
</dbReference>
<keyword evidence="1" id="KW-0663">Pyridoxal phosphate</keyword>
<dbReference type="SUPFAM" id="SSF53383">
    <property type="entry name" value="PLP-dependent transferases"/>
    <property type="match status" value="1"/>
</dbReference>
<evidence type="ECO:0000256" key="1">
    <source>
        <dbReference type="ARBA" id="ARBA00022898"/>
    </source>
</evidence>
<organism evidence="3 4">
    <name type="scientific">Nitrolancea hollandica Lb</name>
    <dbReference type="NCBI Taxonomy" id="1129897"/>
    <lineage>
        <taxon>Bacteria</taxon>
        <taxon>Pseudomonadati</taxon>
        <taxon>Thermomicrobiota</taxon>
        <taxon>Thermomicrobia</taxon>
        <taxon>Sphaerobacterales</taxon>
        <taxon>Sphaerobacterineae</taxon>
        <taxon>Sphaerobacteraceae</taxon>
        <taxon>Nitrolancea</taxon>
    </lineage>
</organism>
<sequence length="394" mass="42487">MSTVDADSKIDLIRKQLPAVNRHVYLNTGTFGPLPRAAFEAMLAYQEAEFNEGRILPGRWEHADDVKADLRREVAGILDCSPRNVALTRHTTDGMNIGILGLNWRPGDEIVISDLEHPGAQAPVYTIARRFGVTVRLARLGSGGGDVVGAFERVITPRTRMIVVSHVAWNTGAILPLGDLVDLAHSHHALLIVDAAQSAGTVPVSVTRLGVDVYAIPGQKWLCGPEESGAVYVSDEALEQLQPTVTGYFSAAGHGWEHCGGYYLPAEGAGRFEVGGVNMPKISGLLASLAWIRESVGWHWAYDRIAELGAYAAHNLLAIDGVTLITPADRMTGLVCFSAERIKPADLVEQLWERGVIIRSIPGPSCVRVSTGFYNTEDDINRLVEVVEEAAGGA</sequence>
<dbReference type="OrthoDB" id="9804366at2"/>
<dbReference type="RefSeq" id="WP_008474411.1">
    <property type="nucleotide sequence ID" value="NZ_CAGS01000003.1"/>
</dbReference>
<keyword evidence="4" id="KW-1185">Reference proteome</keyword>